<dbReference type="EMBL" id="JARBHB010000012">
    <property type="protein sequence ID" value="KAJ8871454.1"/>
    <property type="molecule type" value="Genomic_DNA"/>
</dbReference>
<reference evidence="1 2" key="1">
    <citation type="submission" date="2023-02" db="EMBL/GenBank/DDBJ databases">
        <title>LHISI_Scaffold_Assembly.</title>
        <authorList>
            <person name="Stuart O.P."/>
            <person name="Cleave R."/>
            <person name="Magrath M.J.L."/>
            <person name="Mikheyev A.S."/>
        </authorList>
    </citation>
    <scope>NUCLEOTIDE SEQUENCE [LARGE SCALE GENOMIC DNA]</scope>
    <source>
        <strain evidence="1">Daus_M_001</strain>
        <tissue evidence="1">Leg muscle</tissue>
    </source>
</reference>
<sequence>MCSPKVIYQWCQNTHAVQYVLVQMKNKLKELDLFVVLNGGPPLLGRACSVIEKYFKKFVHEHLTTIENDDNIKIAVRKHRVLRSLFSKQLNAITNLIETVAGVEEINTKAQFSRIDGDPKLSNEDKFQYLMQAAVSKSSTRAIVESCSPSRENYIKAICLLKEQFGCKDLLTILFSWVESCLPLETMQHWEQVNSDFDVYLKEQLDRLIVFFIREVQAEERVALSNASNTPCLKPNKRRRMFINKTDHYVTTSDLDNALNMSHDEKRTLHTQNTDNNSLLPDKDDSPFLPNSESDLLTVNHSLAASASNDVYLQTFVTILHNGDIRNRVLIDSISLRSYILGSLAGEMNYVYIGKEHQINDLFRGYSMGLLKHSCYKACMRELNSNFACKFSVLNQPVIATAIPLALPKEAFCVTCCSTNLITFTMKTVTTGDIIDLWKLETISISNPAEKISDMKRLSALEHLKKKLFDIVEKSEEDVRGHYLSHCLVLKDTSSTTKVWPVFDSSAKIGRYPSLNDYNKTVGVSADIEKAFLQIAVHPENRHYPKFLWWTADDELTTNIPMPFFVVTGSPFILTAVLDYHLSRCMEECSPGDVKPCNECRQISKAKKVQVLATKIMAQGGFNLRGWEFSGDTSEELTSTFGLKWNRKSDTLNVDWWEKVFGRKKLTINVADSMGKYSGLRYSIRWGLLGNLQGLAVSSTPAHQNNYQSAYWYIIETEEGEVMVNLVQSKSWVTPSKPATITRLALMGATIGACHLQSVRETIGWTTEPIFAWNDSSTVLAWIQHEEEWSVFIRNRIKEIR</sequence>
<proteinExistence type="predicted"/>
<protein>
    <submittedName>
        <fullName evidence="1">Uncharacterized protein</fullName>
    </submittedName>
</protein>
<dbReference type="Pfam" id="PF05380">
    <property type="entry name" value="Peptidase_A17"/>
    <property type="match status" value="1"/>
</dbReference>
<accession>A0ABQ9GHE8</accession>
<keyword evidence="2" id="KW-1185">Reference proteome</keyword>
<name>A0ABQ9GHE8_9NEOP</name>
<comment type="caution">
    <text evidence="1">The sequence shown here is derived from an EMBL/GenBank/DDBJ whole genome shotgun (WGS) entry which is preliminary data.</text>
</comment>
<dbReference type="InterPro" id="IPR008042">
    <property type="entry name" value="Retrotrans_Pao"/>
</dbReference>
<evidence type="ECO:0000313" key="1">
    <source>
        <dbReference type="EMBL" id="KAJ8871454.1"/>
    </source>
</evidence>
<gene>
    <name evidence="1" type="ORF">PR048_027771</name>
</gene>
<evidence type="ECO:0000313" key="2">
    <source>
        <dbReference type="Proteomes" id="UP001159363"/>
    </source>
</evidence>
<dbReference type="Proteomes" id="UP001159363">
    <property type="component" value="Chromosome 11"/>
</dbReference>
<organism evidence="1 2">
    <name type="scientific">Dryococelus australis</name>
    <dbReference type="NCBI Taxonomy" id="614101"/>
    <lineage>
        <taxon>Eukaryota</taxon>
        <taxon>Metazoa</taxon>
        <taxon>Ecdysozoa</taxon>
        <taxon>Arthropoda</taxon>
        <taxon>Hexapoda</taxon>
        <taxon>Insecta</taxon>
        <taxon>Pterygota</taxon>
        <taxon>Neoptera</taxon>
        <taxon>Polyneoptera</taxon>
        <taxon>Phasmatodea</taxon>
        <taxon>Verophasmatodea</taxon>
        <taxon>Anareolatae</taxon>
        <taxon>Phasmatidae</taxon>
        <taxon>Eurycanthinae</taxon>
        <taxon>Dryococelus</taxon>
    </lineage>
</organism>
<dbReference type="PANTHER" id="PTHR47331">
    <property type="entry name" value="PHD-TYPE DOMAIN-CONTAINING PROTEIN"/>
    <property type="match status" value="1"/>
</dbReference>